<dbReference type="EMBL" id="BMEQ01000048">
    <property type="protein sequence ID" value="GGG71669.1"/>
    <property type="molecule type" value="Genomic_DNA"/>
</dbReference>
<dbReference type="Proteomes" id="UP000638848">
    <property type="component" value="Unassembled WGS sequence"/>
</dbReference>
<reference evidence="1" key="2">
    <citation type="submission" date="2020-09" db="EMBL/GenBank/DDBJ databases">
        <authorList>
            <person name="Sun Q."/>
            <person name="Zhou Y."/>
        </authorList>
    </citation>
    <scope>NUCLEOTIDE SEQUENCE</scope>
    <source>
        <strain evidence="1">CGMCC 1.12187</strain>
    </source>
</reference>
<evidence type="ECO:0000313" key="1">
    <source>
        <dbReference type="EMBL" id="GGG71669.1"/>
    </source>
</evidence>
<reference evidence="1" key="1">
    <citation type="journal article" date="2014" name="Int. J. Syst. Evol. Microbiol.">
        <title>Complete genome sequence of Corynebacterium casei LMG S-19264T (=DSM 44701T), isolated from a smear-ripened cheese.</title>
        <authorList>
            <consortium name="US DOE Joint Genome Institute (JGI-PGF)"/>
            <person name="Walter F."/>
            <person name="Albersmeier A."/>
            <person name="Kalinowski J."/>
            <person name="Ruckert C."/>
        </authorList>
    </citation>
    <scope>NUCLEOTIDE SEQUENCE</scope>
    <source>
        <strain evidence="1">CGMCC 1.12187</strain>
    </source>
</reference>
<proteinExistence type="predicted"/>
<protein>
    <submittedName>
        <fullName evidence="1">Uncharacterized protein</fullName>
    </submittedName>
</protein>
<sequence>MLSGRSALQDVPTATRLGLAGGDSEIVEGYLRREHLEEVLTRFGLVADAEGEVFLHISDETPVDSIITTALDLVERGTTRERSAAHNVLGSVLAQ</sequence>
<dbReference type="AlphaFoldDB" id="A0A917H962"/>
<accession>A0A917H962</accession>
<comment type="caution">
    <text evidence="1">The sequence shown here is derived from an EMBL/GenBank/DDBJ whole genome shotgun (WGS) entry which is preliminary data.</text>
</comment>
<name>A0A917H962_9MICC</name>
<evidence type="ECO:0000313" key="2">
    <source>
        <dbReference type="Proteomes" id="UP000638848"/>
    </source>
</evidence>
<organism evidence="1 2">
    <name type="scientific">Kocuria dechangensis</name>
    <dbReference type="NCBI Taxonomy" id="1176249"/>
    <lineage>
        <taxon>Bacteria</taxon>
        <taxon>Bacillati</taxon>
        <taxon>Actinomycetota</taxon>
        <taxon>Actinomycetes</taxon>
        <taxon>Micrococcales</taxon>
        <taxon>Micrococcaceae</taxon>
        <taxon>Kocuria</taxon>
    </lineage>
</organism>
<keyword evidence="2" id="KW-1185">Reference proteome</keyword>
<gene>
    <name evidence="1" type="ORF">GCM10011374_40490</name>
</gene>